<evidence type="ECO:0000256" key="9">
    <source>
        <dbReference type="ARBA" id="ARBA00022801"/>
    </source>
</evidence>
<keyword evidence="12" id="KW-0106">Calcium</keyword>
<dbReference type="FunFam" id="2.60.40.10:FF:001134">
    <property type="entry name" value="Calcium-activated chloride channel regulator 1"/>
    <property type="match status" value="1"/>
</dbReference>
<dbReference type="EMBL" id="DQIR01181936">
    <property type="protein sequence ID" value="HDB37413.1"/>
    <property type="molecule type" value="Transcribed_RNA"/>
</dbReference>
<dbReference type="SUPFAM" id="SSF53300">
    <property type="entry name" value="vWA-like"/>
    <property type="match status" value="1"/>
</dbReference>
<evidence type="ECO:0000256" key="10">
    <source>
        <dbReference type="ARBA" id="ARBA00022813"/>
    </source>
</evidence>
<keyword evidence="14" id="KW-0406">Ion transport</keyword>
<evidence type="ECO:0000256" key="8">
    <source>
        <dbReference type="ARBA" id="ARBA00022729"/>
    </source>
</evidence>
<dbReference type="InterPro" id="IPR051266">
    <property type="entry name" value="CLCR"/>
</dbReference>
<evidence type="ECO:0000256" key="2">
    <source>
        <dbReference type="ARBA" id="ARBA00006398"/>
    </source>
</evidence>
<keyword evidence="15" id="KW-0325">Glycoprotein</keyword>
<dbReference type="Pfam" id="PF08434">
    <property type="entry name" value="CLCA"/>
    <property type="match status" value="1"/>
</dbReference>
<dbReference type="VGNC" id="VGNC:86722">
    <property type="gene designation" value="CLCA1"/>
</dbReference>
<accession>A0A8D0VK45</accession>
<dbReference type="KEGG" id="ssc:397284"/>
<gene>
    <name evidence="21 23" type="primary">CLCA1</name>
</gene>
<dbReference type="GeneID" id="397284"/>
<dbReference type="InterPro" id="IPR004727">
    <property type="entry name" value="CLCA_chordata"/>
</dbReference>
<dbReference type="Pfam" id="PF13519">
    <property type="entry name" value="VWA_2"/>
    <property type="match status" value="1"/>
</dbReference>
<evidence type="ECO:0000256" key="11">
    <source>
        <dbReference type="ARBA" id="ARBA00022833"/>
    </source>
</evidence>
<keyword evidence="4" id="KW-0964">Secreted</keyword>
<evidence type="ECO:0000256" key="14">
    <source>
        <dbReference type="ARBA" id="ARBA00023065"/>
    </source>
</evidence>
<dbReference type="CDD" id="cd00198">
    <property type="entry name" value="vWFA"/>
    <property type="match status" value="1"/>
</dbReference>
<dbReference type="Bgee" id="ENSSSCG00000006933">
    <property type="expression patterns" value="Expressed in caecum and 15 other cell types or tissues"/>
</dbReference>
<dbReference type="RefSeq" id="NP_999313.2">
    <property type="nucleotide sequence ID" value="NM_214148.3"/>
</dbReference>
<dbReference type="AlphaFoldDB" id="A0A287A0E9"/>
<comment type="subcellular location">
    <subcellularLocation>
        <location evidence="1">Secreted</location>
        <location evidence="1">Extracellular space</location>
    </subcellularLocation>
</comment>
<keyword evidence="16" id="KW-0868">Chloride</keyword>
<protein>
    <recommendedName>
        <fullName evidence="17">Calcium-activated chloride channel regulator 1</fullName>
    </recommendedName>
</protein>
<dbReference type="PANTHER" id="PTHR10579">
    <property type="entry name" value="CALCIUM-ACTIVATED CHLORIDE CHANNEL REGULATOR"/>
    <property type="match status" value="1"/>
</dbReference>
<proteinExistence type="evidence at protein level"/>
<dbReference type="GO" id="GO:0005886">
    <property type="term" value="C:plasma membrane"/>
    <property type="evidence" value="ECO:0000318"/>
    <property type="project" value="GO_Central"/>
</dbReference>
<evidence type="ECO:0000313" key="22">
    <source>
        <dbReference type="Proteomes" id="UP000008227"/>
    </source>
</evidence>
<dbReference type="EMBL" id="DQIR01170678">
    <property type="protein sequence ID" value="HDB26155.1"/>
    <property type="molecule type" value="Transcribed_RNA"/>
</dbReference>
<feature type="domain" description="VWFA" evidence="19">
    <location>
        <begin position="306"/>
        <end position="475"/>
    </location>
</feature>
<dbReference type="Gene3D" id="3.40.50.410">
    <property type="entry name" value="von Willebrand factor, type A domain"/>
    <property type="match status" value="1"/>
</dbReference>
<keyword evidence="8 18" id="KW-0732">Signal</keyword>
<keyword evidence="9" id="KW-0378">Hydrolase</keyword>
<dbReference type="InterPro" id="IPR013783">
    <property type="entry name" value="Ig-like_fold"/>
</dbReference>
<dbReference type="SMR" id="A0A287A0E9"/>
<dbReference type="FunFam" id="3.40.50.410:FF:000034">
    <property type="entry name" value="calcium-activated chloride channel regulator 1"/>
    <property type="match status" value="1"/>
</dbReference>
<dbReference type="NCBIfam" id="TIGR00868">
    <property type="entry name" value="hCaCC"/>
    <property type="match status" value="1"/>
</dbReference>
<evidence type="ECO:0000256" key="15">
    <source>
        <dbReference type="ARBA" id="ARBA00023180"/>
    </source>
</evidence>
<dbReference type="CTD" id="1179"/>
<comment type="similarity">
    <text evidence="2">Belongs to the CLCR family.</text>
</comment>
<dbReference type="GO" id="GO:0006508">
    <property type="term" value="P:proteolysis"/>
    <property type="evidence" value="ECO:0007669"/>
    <property type="project" value="UniProtKB-KW"/>
</dbReference>
<dbReference type="GO" id="GO:0005229">
    <property type="term" value="F:intracellularly calcium-gated chloride channel activity"/>
    <property type="evidence" value="ECO:0000318"/>
    <property type="project" value="GO_Central"/>
</dbReference>
<evidence type="ECO:0000256" key="5">
    <source>
        <dbReference type="ARBA" id="ARBA00022568"/>
    </source>
</evidence>
<evidence type="ECO:0000256" key="4">
    <source>
        <dbReference type="ARBA" id="ARBA00022525"/>
    </source>
</evidence>
<dbReference type="PROSITE" id="PS50234">
    <property type="entry name" value="VWFA"/>
    <property type="match status" value="1"/>
</dbReference>
<dbReference type="GO" id="GO:0046872">
    <property type="term" value="F:metal ion binding"/>
    <property type="evidence" value="ECO:0007669"/>
    <property type="project" value="UniProtKB-KW"/>
</dbReference>
<reference evidence="21" key="3">
    <citation type="journal article" date="2020" name="Gigascience">
        <title>An improved pig reference genome sequence to enable pig genetics and genomics research.</title>
        <authorList>
            <person name="Warr A."/>
            <person name="Affara N."/>
            <person name="Aken B."/>
            <person name="Beiki H."/>
            <person name="Bickhart D.M."/>
            <person name="Billis K."/>
            <person name="Chow W."/>
            <person name="Eory L."/>
            <person name="Finlayson H.A."/>
            <person name="Flicek P."/>
            <person name="Giron C.G."/>
            <person name="Griffin D.K."/>
            <person name="Hall R."/>
            <person name="Hannum G."/>
            <person name="Hourlier T."/>
            <person name="Howe K."/>
            <person name="Hume D.A."/>
            <person name="Izuogu O."/>
            <person name="Kim K."/>
            <person name="Koren S."/>
            <person name="Liu H."/>
            <person name="Manchanda N."/>
            <person name="Martin F.J."/>
            <person name="Nonneman D.J."/>
            <person name="O'Connor R.E."/>
            <person name="Phillippy A.M."/>
            <person name="Rohrer G.A."/>
            <person name="Rosen B.D."/>
            <person name="Rund L.A."/>
            <person name="Sargent C.A."/>
            <person name="Schook L.B."/>
            <person name="Schroeder S.G."/>
            <person name="Schwartz A.S."/>
            <person name="Skinner B.M."/>
            <person name="Talbot R."/>
            <person name="Tseng E."/>
            <person name="Tuggle C.K."/>
            <person name="Watson M."/>
            <person name="Smith T.P.L."/>
            <person name="Archibald A.L."/>
        </authorList>
    </citation>
    <scope>NUCLEOTIDE SEQUENCE [LARGE SCALE GENOMIC DNA]</scope>
    <source>
        <strain evidence="21">Duroc</strain>
    </source>
</reference>
<feature type="chain" id="PRO_5044572492" description="Calcium-activated chloride channel regulator 1" evidence="18">
    <location>
        <begin position="22"/>
        <end position="915"/>
    </location>
</feature>
<dbReference type="OrthoDB" id="687730at2759"/>
<accession>A0A287A0E9</accession>
<keyword evidence="22" id="KW-1185">Reference proteome</keyword>
<organism evidence="21 22">
    <name type="scientific">Sus scrofa</name>
    <name type="common">Pig</name>
    <dbReference type="NCBI Taxonomy" id="9823"/>
    <lineage>
        <taxon>Eukaryota</taxon>
        <taxon>Metazoa</taxon>
        <taxon>Chordata</taxon>
        <taxon>Craniata</taxon>
        <taxon>Vertebrata</taxon>
        <taxon>Euteleostomi</taxon>
        <taxon>Mammalia</taxon>
        <taxon>Eutheria</taxon>
        <taxon>Laurasiatheria</taxon>
        <taxon>Artiodactyla</taxon>
        <taxon>Suina</taxon>
        <taxon>Suidae</taxon>
        <taxon>Sus</taxon>
    </lineage>
</organism>
<dbReference type="GO" id="GO:0005576">
    <property type="term" value="C:extracellular region"/>
    <property type="evidence" value="ECO:0007669"/>
    <property type="project" value="UniProtKB-SubCell"/>
</dbReference>
<evidence type="ECO:0000256" key="3">
    <source>
        <dbReference type="ARBA" id="ARBA00022448"/>
    </source>
</evidence>
<reference evidence="22" key="1">
    <citation type="submission" date="2009-11" db="EMBL/GenBank/DDBJ databases">
        <authorList>
            <consortium name="Porcine genome sequencing project"/>
        </authorList>
    </citation>
    <scope>NUCLEOTIDE SEQUENCE [LARGE SCALE GENOMIC DNA]</scope>
    <source>
        <strain evidence="22">Duroc</strain>
    </source>
</reference>
<evidence type="ECO:0000256" key="18">
    <source>
        <dbReference type="SAM" id="SignalP"/>
    </source>
</evidence>
<dbReference type="InterPro" id="IPR002035">
    <property type="entry name" value="VWF_A"/>
</dbReference>
<evidence type="ECO:0000256" key="1">
    <source>
        <dbReference type="ARBA" id="ARBA00004239"/>
    </source>
</evidence>
<dbReference type="InterPro" id="IPR013642">
    <property type="entry name" value="CLCA_N"/>
</dbReference>
<keyword evidence="24" id="KW-1267">Proteomics identification</keyword>
<dbReference type="GO" id="GO:0008237">
    <property type="term" value="F:metallopeptidase activity"/>
    <property type="evidence" value="ECO:0007669"/>
    <property type="project" value="UniProtKB-KW"/>
</dbReference>
<evidence type="ECO:0000256" key="12">
    <source>
        <dbReference type="ARBA" id="ARBA00022837"/>
    </source>
</evidence>
<dbReference type="InterPro" id="IPR036465">
    <property type="entry name" value="vWFA_dom_sf"/>
</dbReference>
<dbReference type="Proteomes" id="UP000008227">
    <property type="component" value="Chromosome 4"/>
</dbReference>
<keyword evidence="7" id="KW-0479">Metal-binding</keyword>
<reference evidence="20" key="2">
    <citation type="journal article" date="2019" name="PeerJ">
        <title>Genes of the pig, Sus scrofa, reconstructed with EvidentialGene.</title>
        <authorList>
            <person name="Gilbert D.G."/>
        </authorList>
    </citation>
    <scope>NUCLEOTIDE SEQUENCE</scope>
</reference>
<dbReference type="NCBIfam" id="NF041940">
    <property type="entry name" value="choice_anch_X"/>
    <property type="match status" value="1"/>
</dbReference>
<evidence type="ECO:0000256" key="17">
    <source>
        <dbReference type="ARBA" id="ARBA00041120"/>
    </source>
</evidence>
<keyword evidence="6" id="KW-0645">Protease</keyword>
<dbReference type="GeneTree" id="ENSGT00940000154682"/>
<dbReference type="Gene3D" id="2.60.40.10">
    <property type="entry name" value="Immunoglobulins"/>
    <property type="match status" value="1"/>
</dbReference>
<evidence type="ECO:0000256" key="13">
    <source>
        <dbReference type="ARBA" id="ARBA00023049"/>
    </source>
</evidence>
<evidence type="ECO:0007829" key="24">
    <source>
        <dbReference type="PeptideAtlas" id="A0A287A0E9"/>
    </source>
</evidence>
<dbReference type="GO" id="GO:0030141">
    <property type="term" value="C:secretory granule"/>
    <property type="evidence" value="ECO:0007669"/>
    <property type="project" value="Ensembl"/>
</dbReference>
<dbReference type="SMART" id="SM00327">
    <property type="entry name" value="VWA"/>
    <property type="match status" value="1"/>
</dbReference>
<keyword evidence="3" id="KW-0813">Transport</keyword>
<reference evidence="21" key="4">
    <citation type="submission" date="2025-05" db="UniProtKB">
        <authorList>
            <consortium name="Ensembl"/>
        </authorList>
    </citation>
    <scope>IDENTIFICATION</scope>
</reference>
<dbReference type="Reactome" id="R-SSC-2672351">
    <property type="pathway name" value="Stimuli-sensing channels"/>
</dbReference>
<dbReference type="GO" id="GO:0006816">
    <property type="term" value="P:calcium ion transport"/>
    <property type="evidence" value="ECO:0007669"/>
    <property type="project" value="UniProtKB-KW"/>
</dbReference>
<name>A0A287A0E9_PIG</name>
<feature type="signal peptide" evidence="18">
    <location>
        <begin position="1"/>
        <end position="21"/>
    </location>
</feature>
<sequence length="915" mass="100178">MRSFRSSLFILVLHLLEGARSNSLIQLNGNGYEGIVIAIDPNVPEDETLIQNIKDMVTKASPYLFEATEKRFYFKNVAILIPASWKAKPEYVKPKLETYKNADVVVTEPNPPENDGPYTEQMGNCGEKGEKIYFTPDFVAGKKVLQYGPQGRVFVHEWAHLRWGVFNEYNNEQKFYLSNKKNKPVICSAAIRGTNVLPQCQGGSCVTKPCRADRVTGLFQKECEFIPDPQQSEKASIMYAQSIESVVEFCKEKNHNKEAPNDQNQKCNLRSTWEVIQDSEDFKKTTPMTTQPPAPTFSLLQIGQRIVCLVLDKSGSMTVGGRLKRLNQAGKLFLLQTVEQGAWVGMVAFDSAAYVKSELVQINSAAERDALARSLPTAASGGTSICSGLRSAFTVIKKKYPTDGSEIVLLTDGEDNTISACFAEVKQSGAIIHTVALGPSAAKELEELSQMTGGLQTYASDQAENNGLIDAFGALSSGNGAVSQRSIQLESRGLTLQNNEWMNGTVVVDSTVGKDTLFLITWTDVPPQILLWDPSGTKQDSFLVDTHNKMAYLQVPGTAKVGMWKYSLQASSQTLTLTVSSRASSATLPPVTVTSKMNKDTGKFPSPMVVYAKIHQGTLPILRAKVTALIESENGKTVTLELLDNGAGADATKNDGIYSRYFTAYDANGRYSVKVWALGGVNTATQKATPPRSGAMYIRGWAENGEIKWNPPRPDINKDDLQGKQVCFSRTASGGSFVASDVPKSPVPDLFPPCKITDLKAGIQGDNLINLTWTAPGDDYDHGRADRYIIRISTNILDLRDKFNDSVQVNTTDLIPKEANSEEVFVFKPEGIPFTNGTDLFIAVQAVDKTNLKSEISNIAQVSLFLPPEAPPETPPETPAPSLPCPEIQVNSTIPGIHILKIMWKWLGELQLSIA</sequence>
<dbReference type="GO" id="GO:0005902">
    <property type="term" value="C:microvillus"/>
    <property type="evidence" value="ECO:0007669"/>
    <property type="project" value="Ensembl"/>
</dbReference>
<evidence type="ECO:0000313" key="20">
    <source>
        <dbReference type="EMBL" id="HDB26155.1"/>
    </source>
</evidence>
<keyword evidence="10" id="KW-0068">Autocatalytic cleavage</keyword>
<evidence type="ECO:0000256" key="7">
    <source>
        <dbReference type="ARBA" id="ARBA00022723"/>
    </source>
</evidence>
<dbReference type="Ensembl" id="ENSSSCT00000047623.2">
    <property type="protein sequence ID" value="ENSSSCP00000037372.1"/>
    <property type="gene ID" value="ENSSSCG00000006933.5"/>
</dbReference>
<evidence type="ECO:0000256" key="6">
    <source>
        <dbReference type="ARBA" id="ARBA00022670"/>
    </source>
</evidence>
<evidence type="ECO:0000313" key="23">
    <source>
        <dbReference type="VGNC" id="VGNC:86722"/>
    </source>
</evidence>
<dbReference type="PANTHER" id="PTHR10579:SF52">
    <property type="entry name" value="CALCIUM-ACTIVATED CHLORIDE CHANNEL REGULATOR 1"/>
    <property type="match status" value="1"/>
</dbReference>
<evidence type="ECO:0000256" key="16">
    <source>
        <dbReference type="ARBA" id="ARBA00023214"/>
    </source>
</evidence>
<evidence type="ECO:0000259" key="19">
    <source>
        <dbReference type="PROSITE" id="PS50234"/>
    </source>
</evidence>
<keyword evidence="11" id="KW-0862">Zinc</keyword>
<keyword evidence="13" id="KW-0482">Metalloprotease</keyword>
<dbReference type="ExpressionAtlas" id="A0A287A0E9">
    <property type="expression patterns" value="baseline and differential"/>
</dbReference>
<keyword evidence="5" id="KW-0109">Calcium transport</keyword>
<dbReference type="OMA" id="LYEKDCV"/>
<evidence type="ECO:0000313" key="21">
    <source>
        <dbReference type="Ensembl" id="ENSSSCP00000037372.1"/>
    </source>
</evidence>